<evidence type="ECO:0000313" key="2">
    <source>
        <dbReference type="EMBL" id="EKE74330.1"/>
    </source>
</evidence>
<comment type="caution">
    <text evidence="2">The sequence shown here is derived from an EMBL/GenBank/DDBJ whole genome shotgun (WGS) entry which is preliminary data.</text>
</comment>
<evidence type="ECO:0000313" key="3">
    <source>
        <dbReference type="Proteomes" id="UP000006762"/>
    </source>
</evidence>
<dbReference type="InterPro" id="IPR021308">
    <property type="entry name" value="GfcB"/>
</dbReference>
<feature type="signal peptide" evidence="1">
    <location>
        <begin position="1"/>
        <end position="24"/>
    </location>
</feature>
<feature type="chain" id="PRO_5003859785" evidence="1">
    <location>
        <begin position="25"/>
        <end position="219"/>
    </location>
</feature>
<accession>K2KAF0</accession>
<keyword evidence="1" id="KW-0732">Signal</keyword>
<dbReference type="RefSeq" id="WP_009570176.1">
    <property type="nucleotide sequence ID" value="NZ_AMRK01000001.1"/>
</dbReference>
<dbReference type="SUPFAM" id="SSF159270">
    <property type="entry name" value="YmcC-like"/>
    <property type="match status" value="1"/>
</dbReference>
<dbReference type="Pfam" id="PF11102">
    <property type="entry name" value="YjbF"/>
    <property type="match status" value="1"/>
</dbReference>
<dbReference type="EMBL" id="AMRK01000001">
    <property type="protein sequence ID" value="EKE74330.1"/>
    <property type="molecule type" value="Genomic_DNA"/>
</dbReference>
<dbReference type="STRING" id="1208323.B30_01350"/>
<proteinExistence type="predicted"/>
<protein>
    <submittedName>
        <fullName evidence="2">Twin-arginine translocation pathway signal domain-containing protein</fullName>
    </submittedName>
</protein>
<dbReference type="Proteomes" id="UP000006762">
    <property type="component" value="Unassembled WGS sequence"/>
</dbReference>
<dbReference type="InterPro" id="IPR023373">
    <property type="entry name" value="YmcC_sf"/>
</dbReference>
<dbReference type="PATRIC" id="fig|1208323.3.peg.282"/>
<evidence type="ECO:0000256" key="1">
    <source>
        <dbReference type="SAM" id="SignalP"/>
    </source>
</evidence>
<dbReference type="OrthoDB" id="6237231at2"/>
<dbReference type="Gene3D" id="2.40.360.10">
    <property type="entry name" value="YmcC-like"/>
    <property type="match status" value="1"/>
</dbReference>
<dbReference type="eggNOG" id="ENOG5032Z0I">
    <property type="taxonomic scope" value="Bacteria"/>
</dbReference>
<sequence>MTYMTVLRPLGFMFALLAGLSACSSDPNRPNMLEGLVNKSDEAEPDPTFLAYQQAGAPAYLVSLEAKDKAYTVFVRQTTNAKGEETWISLDKLSLGMKNGMIIATRGMGGDQLAGDPSQTLAALKAGRKGITERFVTLLNGESQAETLAFRCEVERQRQVNVDLGPYTADTDLFYETCRNGQIRFRNLFWVERGSRNLVQSRQWISETVGTLALRAIPR</sequence>
<name>K2KAF0_9RHOB</name>
<reference evidence="2 3" key="1">
    <citation type="submission" date="2012-09" db="EMBL/GenBank/DDBJ databases">
        <title>Celeribacter baekdonensis B30 Genome Sequencing.</title>
        <authorList>
            <person name="Wang W."/>
        </authorList>
    </citation>
    <scope>NUCLEOTIDE SEQUENCE [LARGE SCALE GENOMIC DNA]</scope>
    <source>
        <strain evidence="2 3">B30</strain>
    </source>
</reference>
<organism evidence="2 3">
    <name type="scientific">Celeribacter baekdonensis B30</name>
    <dbReference type="NCBI Taxonomy" id="1208323"/>
    <lineage>
        <taxon>Bacteria</taxon>
        <taxon>Pseudomonadati</taxon>
        <taxon>Pseudomonadota</taxon>
        <taxon>Alphaproteobacteria</taxon>
        <taxon>Rhodobacterales</taxon>
        <taxon>Roseobacteraceae</taxon>
        <taxon>Celeribacter</taxon>
    </lineage>
</organism>
<keyword evidence="3" id="KW-1185">Reference proteome</keyword>
<gene>
    <name evidence="2" type="ORF">B30_01350</name>
</gene>
<dbReference type="AlphaFoldDB" id="K2KAF0"/>